<comment type="caution">
    <text evidence="1">The sequence shown here is derived from an EMBL/GenBank/DDBJ whole genome shotgun (WGS) entry which is preliminary data.</text>
</comment>
<dbReference type="AlphaFoldDB" id="A0A4Q2IS98"/>
<accession>A0A4Q2IS98</accession>
<protein>
    <submittedName>
        <fullName evidence="1">DUF1275 domain-containing protein</fullName>
    </submittedName>
</protein>
<dbReference type="RefSeq" id="WP_129341606.1">
    <property type="nucleotide sequence ID" value="NZ_JACIDD010000002.1"/>
</dbReference>
<dbReference type="PANTHER" id="PTHR37314:SF4">
    <property type="entry name" value="UPF0700 TRANSMEMBRANE PROTEIN YOAK"/>
    <property type="match status" value="1"/>
</dbReference>
<dbReference type="PANTHER" id="PTHR37314">
    <property type="entry name" value="SLR0142 PROTEIN"/>
    <property type="match status" value="1"/>
</dbReference>
<dbReference type="InterPro" id="IPR010699">
    <property type="entry name" value="DUF1275"/>
</dbReference>
<evidence type="ECO:0000313" key="1">
    <source>
        <dbReference type="EMBL" id="RXZ31357.1"/>
    </source>
</evidence>
<evidence type="ECO:0000313" key="2">
    <source>
        <dbReference type="Proteomes" id="UP000292347"/>
    </source>
</evidence>
<dbReference type="Proteomes" id="UP000292347">
    <property type="component" value="Unassembled WGS sequence"/>
</dbReference>
<reference evidence="1 2" key="1">
    <citation type="submission" date="2019-01" db="EMBL/GenBank/DDBJ databases">
        <title>Sphingomonas mucosissima sp. nov. and Sphingomonas desiccabilis sp. nov., from biological soil crusts in the Colorado Plateau, USA.</title>
        <authorList>
            <person name="Zhu D."/>
        </authorList>
    </citation>
    <scope>NUCLEOTIDE SEQUENCE [LARGE SCALE GENOMIC DNA]</scope>
    <source>
        <strain evidence="1 2">CP1D</strain>
    </source>
</reference>
<sequence length="214" mass="21850">MQRLPLSVLLVAVLLAALAGFVDAIAFSAFAGFFASFMSGNTTRLGVAIASGLQAELHTAISLILAFVSGVMGGAIAARAGGVRGREAVMLLVTALLALAALCLGFGPRPLALVLLAGAMGAENAVFSRNGEVRVGLTYMTGTLVRFGQRLADALMGVGPRAGWWRELLFWGGFLFGTLGGAGAFQLAGDGAVWIAAVLAGLLTLLVARMPADE</sequence>
<proteinExistence type="predicted"/>
<organism evidence="1 2">
    <name type="scientific">Sphingomonas desiccabilis</name>
    <dbReference type="NCBI Taxonomy" id="429134"/>
    <lineage>
        <taxon>Bacteria</taxon>
        <taxon>Pseudomonadati</taxon>
        <taxon>Pseudomonadota</taxon>
        <taxon>Alphaproteobacteria</taxon>
        <taxon>Sphingomonadales</taxon>
        <taxon>Sphingomonadaceae</taxon>
        <taxon>Sphingomonas</taxon>
    </lineage>
</organism>
<keyword evidence="2" id="KW-1185">Reference proteome</keyword>
<gene>
    <name evidence="1" type="ORF">EO081_08855</name>
</gene>
<name>A0A4Q2IS98_9SPHN</name>
<dbReference type="Pfam" id="PF06912">
    <property type="entry name" value="DUF1275"/>
    <property type="match status" value="1"/>
</dbReference>
<dbReference type="EMBL" id="SDPT01000002">
    <property type="protein sequence ID" value="RXZ31357.1"/>
    <property type="molecule type" value="Genomic_DNA"/>
</dbReference>
<dbReference type="OrthoDB" id="885342at2"/>